<proteinExistence type="predicted"/>
<dbReference type="InterPro" id="IPR059065">
    <property type="entry name" value="Ig_Tag1-like_4th"/>
</dbReference>
<reference evidence="6 7" key="1">
    <citation type="submission" date="2017-03" db="EMBL/GenBank/DDBJ databases">
        <title>Genomes of endolithic fungi from Antarctica.</title>
        <authorList>
            <person name="Coleine C."/>
            <person name="Masonjones S."/>
            <person name="Stajich J.E."/>
        </authorList>
    </citation>
    <scope>NUCLEOTIDE SEQUENCE [LARGE SCALE GENOMIC DNA]</scope>
    <source>
        <strain evidence="6 7">CCFEE 6314</strain>
    </source>
</reference>
<dbReference type="GO" id="GO:0008168">
    <property type="term" value="F:methyltransferase activity"/>
    <property type="evidence" value="ECO:0007669"/>
    <property type="project" value="UniProtKB-KW"/>
</dbReference>
<comment type="caution">
    <text evidence="6">The sequence shown here is derived from an EMBL/GenBank/DDBJ whole genome shotgun (WGS) entry which is preliminary data.</text>
</comment>
<evidence type="ECO:0000256" key="2">
    <source>
        <dbReference type="ARBA" id="ARBA00022679"/>
    </source>
</evidence>
<evidence type="ECO:0000256" key="3">
    <source>
        <dbReference type="PROSITE-ProRule" id="PRU00333"/>
    </source>
</evidence>
<organism evidence="6 7">
    <name type="scientific">Exophiala mesophila</name>
    <name type="common">Black yeast-like fungus</name>
    <dbReference type="NCBI Taxonomy" id="212818"/>
    <lineage>
        <taxon>Eukaryota</taxon>
        <taxon>Fungi</taxon>
        <taxon>Dikarya</taxon>
        <taxon>Ascomycota</taxon>
        <taxon>Pezizomycotina</taxon>
        <taxon>Eurotiomycetes</taxon>
        <taxon>Chaetothyriomycetidae</taxon>
        <taxon>Chaetothyriales</taxon>
        <taxon>Herpotrichiellaceae</taxon>
        <taxon>Exophiala</taxon>
    </lineage>
</organism>
<dbReference type="VEuPathDB" id="FungiDB:PV10_08428"/>
<protein>
    <recommendedName>
        <fullName evidence="5">Hcy-binding domain-containing protein</fullName>
    </recommendedName>
</protein>
<dbReference type="Pfam" id="PF02574">
    <property type="entry name" value="S-methyl_trans"/>
    <property type="match status" value="1"/>
</dbReference>
<evidence type="ECO:0000259" key="5">
    <source>
        <dbReference type="PROSITE" id="PS50970"/>
    </source>
</evidence>
<dbReference type="Proteomes" id="UP000288859">
    <property type="component" value="Unassembled WGS sequence"/>
</dbReference>
<dbReference type="InterPro" id="IPR003726">
    <property type="entry name" value="HCY_dom"/>
</dbReference>
<gene>
    <name evidence="6" type="ORF">B0A52_03789</name>
</gene>
<name>A0A438N7R4_EXOME</name>
<dbReference type="InterPro" id="IPR036589">
    <property type="entry name" value="HCY_dom_sf"/>
</dbReference>
<keyword evidence="1" id="KW-0489">Methyltransferase</keyword>
<comment type="caution">
    <text evidence="3">Lacks conserved residue(s) required for the propagation of feature annotation.</text>
</comment>
<evidence type="ECO:0000313" key="7">
    <source>
        <dbReference type="Proteomes" id="UP000288859"/>
    </source>
</evidence>
<dbReference type="Pfam" id="PF26150">
    <property type="entry name" value="LEA-2_4"/>
    <property type="match status" value="1"/>
</dbReference>
<dbReference type="Gene3D" id="3.20.20.330">
    <property type="entry name" value="Homocysteine-binding-like domain"/>
    <property type="match status" value="1"/>
</dbReference>
<dbReference type="PANTHER" id="PTHR35895">
    <property type="entry name" value="CHROMOSOME 16, WHOLE GENOME SHOTGUN SEQUENCE"/>
    <property type="match status" value="1"/>
</dbReference>
<evidence type="ECO:0000313" key="6">
    <source>
        <dbReference type="EMBL" id="RVX71605.1"/>
    </source>
</evidence>
<dbReference type="EMBL" id="NAJM01000016">
    <property type="protein sequence ID" value="RVX71605.1"/>
    <property type="molecule type" value="Genomic_DNA"/>
</dbReference>
<dbReference type="GO" id="GO:0000329">
    <property type="term" value="C:fungal-type vacuole membrane"/>
    <property type="evidence" value="ECO:0007669"/>
    <property type="project" value="InterPro"/>
</dbReference>
<dbReference type="Pfam" id="PF26174">
    <property type="entry name" value="LEA-2_1"/>
    <property type="match status" value="1"/>
</dbReference>
<evidence type="ECO:0000256" key="4">
    <source>
        <dbReference type="SAM" id="MobiDB-lite"/>
    </source>
</evidence>
<dbReference type="SUPFAM" id="SSF82282">
    <property type="entry name" value="Homocysteine S-methyltransferase"/>
    <property type="match status" value="1"/>
</dbReference>
<dbReference type="InterPro" id="IPR046368">
    <property type="entry name" value="Tag1"/>
</dbReference>
<dbReference type="InterPro" id="IPR059066">
    <property type="entry name" value="Ig_Tag1-like_5th"/>
</dbReference>
<keyword evidence="2" id="KW-0808">Transferase</keyword>
<dbReference type="Pfam" id="PF26153">
    <property type="entry name" value="LEA-2L_5"/>
    <property type="match status" value="1"/>
</dbReference>
<dbReference type="InterPro" id="IPR055011">
    <property type="entry name" value="Tag1_C"/>
</dbReference>
<accession>A0A438N7R4</accession>
<dbReference type="PROSITE" id="PS50970">
    <property type="entry name" value="HCY"/>
    <property type="match status" value="1"/>
</dbReference>
<dbReference type="GO" id="GO:0032259">
    <property type="term" value="P:methylation"/>
    <property type="evidence" value="ECO:0007669"/>
    <property type="project" value="UniProtKB-KW"/>
</dbReference>
<dbReference type="OrthoDB" id="5596576at2759"/>
<evidence type="ECO:0000256" key="1">
    <source>
        <dbReference type="ARBA" id="ARBA00022603"/>
    </source>
</evidence>
<dbReference type="PANTHER" id="PTHR35895:SF3">
    <property type="entry name" value="PRE-RRNA PROCESSING PROTEIN"/>
    <property type="match status" value="1"/>
</dbReference>
<feature type="compositionally biased region" description="Low complexity" evidence="4">
    <location>
        <begin position="307"/>
        <end position="321"/>
    </location>
</feature>
<dbReference type="VEuPathDB" id="FungiDB:PV10_08429"/>
<dbReference type="Pfam" id="PF22786">
    <property type="entry name" value="Tag1_C"/>
    <property type="match status" value="1"/>
</dbReference>
<sequence>MAHDLKPDQVLLLDGGLGTTLEDEHGIQFSSKTPLWSSHLLVENTNVLQTVQRDFANAGADIILTATYQASRTGFANTKLGSDKGISRDEGSRYMVLAVKIARQAFQGRHGLVALSLGAYGASMVPSTEYSGEYGSMTEQDLVEFHGDRLNIFQASEEWNNVDLVAFETLPRLDEVLAVRRVMEPIQQKEYWISCVFPNQDERLPDGTEIISLVKAMLGGTRPPFAIGINCTKIYKVAGLIERFEDAAQSQGLALPCLVVYPDGAGDKVYDTVTQQWIGDGSAQPPWDEQMIDIVRQCASIALLNMSSSSSPSPKTFPQSSETTPLLQRSDDAASNRPPSVNESLESHSHKRTEKWPTIIALTVLCLSVALICFGLTLPSAIQEYAKEGLVFEPTKLSVDSFTALGIKARVQGTFYLDASKVHNKATRDLGRLGTWIAREVESDESSVKVYLPDYDNVLLGSAIIPPIKVNVRNQHYNYIDFYTDLEPGDVEGIRRLAKDFLDHKIQKISVKAIAQVSVQSGLIKLGQQTLTQFLQFSGGDVPTIPAFDIQNLRFAEYGLPGHPDGLKAMAAVTAKNEYPVNFDVPPLAFEILLPDCEDNYLLFATASTEVIHVKPEQNVTAKVTALVSQLPNSLTSACPGSKSSPLDSLVADYLAGRDTTVYIRGGNQDPDTPDWIGNLLKETTLPFSLPGHPFDNLIKNFSLTDTHFSLPDPGSETYPKISAVVKVLVGMPADMEVNLDVNQVRADAQVFYKGKLLGNLNLSKWQKANATMVDRDLLVQSIVQEAPLIIEDESVFTKVVQELLFGDGVALSVHAVVDVNTLTALGEFVVRNIPAEGQIFVAPLGGGGFKMPEIKGMEIVETSEHALTLQATVNVTNPTDYSATIPYCNVSLVVNETRVGYAWVSANIVPGPNEVVARAAWEVSSVGREWLSQFVSGYNTTLTVQTHTNSIPGVPDIGLALTIPTPKLFGHHFLKETTMHLLSSTATFVLVSPFALFITSIAASAFYNDTEVGTISWQYPFAIEKGENTTPKLPVEWGGNALGTIRDAIGGTLKLDANADVGVRIGEWNEQIWYQGKGLGANIRL</sequence>
<feature type="domain" description="Hcy-binding" evidence="5">
    <location>
        <begin position="1"/>
        <end position="313"/>
    </location>
</feature>
<dbReference type="AlphaFoldDB" id="A0A438N7R4"/>
<feature type="region of interest" description="Disordered" evidence="4">
    <location>
        <begin position="307"/>
        <end position="349"/>
    </location>
</feature>